<dbReference type="Pfam" id="PF12833">
    <property type="entry name" value="HTH_18"/>
    <property type="match status" value="1"/>
</dbReference>
<organism evidence="5 6">
    <name type="scientific">Novipirellula herctigrandis</name>
    <dbReference type="NCBI Taxonomy" id="2527986"/>
    <lineage>
        <taxon>Bacteria</taxon>
        <taxon>Pseudomonadati</taxon>
        <taxon>Planctomycetota</taxon>
        <taxon>Planctomycetia</taxon>
        <taxon>Pirellulales</taxon>
        <taxon>Pirellulaceae</taxon>
        <taxon>Novipirellula</taxon>
    </lineage>
</organism>
<dbReference type="SMART" id="SM00342">
    <property type="entry name" value="HTH_ARAC"/>
    <property type="match status" value="1"/>
</dbReference>
<evidence type="ECO:0000256" key="2">
    <source>
        <dbReference type="ARBA" id="ARBA00023125"/>
    </source>
</evidence>
<dbReference type="InterPro" id="IPR018060">
    <property type="entry name" value="HTH_AraC"/>
</dbReference>
<dbReference type="AlphaFoldDB" id="A0A5C5YY78"/>
<name>A0A5C5YY78_9BACT</name>
<dbReference type="PROSITE" id="PS01124">
    <property type="entry name" value="HTH_ARAC_FAMILY_2"/>
    <property type="match status" value="1"/>
</dbReference>
<keyword evidence="3" id="KW-0804">Transcription</keyword>
<evidence type="ECO:0000256" key="3">
    <source>
        <dbReference type="ARBA" id="ARBA00023163"/>
    </source>
</evidence>
<reference evidence="5 6" key="1">
    <citation type="submission" date="2019-02" db="EMBL/GenBank/DDBJ databases">
        <title>Deep-cultivation of Planctomycetes and their phenomic and genomic characterization uncovers novel biology.</title>
        <authorList>
            <person name="Wiegand S."/>
            <person name="Jogler M."/>
            <person name="Boedeker C."/>
            <person name="Pinto D."/>
            <person name="Vollmers J."/>
            <person name="Rivas-Marin E."/>
            <person name="Kohn T."/>
            <person name="Peeters S.H."/>
            <person name="Heuer A."/>
            <person name="Rast P."/>
            <person name="Oberbeckmann S."/>
            <person name="Bunk B."/>
            <person name="Jeske O."/>
            <person name="Meyerdierks A."/>
            <person name="Storesund J.E."/>
            <person name="Kallscheuer N."/>
            <person name="Luecker S."/>
            <person name="Lage O.M."/>
            <person name="Pohl T."/>
            <person name="Merkel B.J."/>
            <person name="Hornburger P."/>
            <person name="Mueller R.-W."/>
            <person name="Bruemmer F."/>
            <person name="Labrenz M."/>
            <person name="Spormann A.M."/>
            <person name="Op Den Camp H."/>
            <person name="Overmann J."/>
            <person name="Amann R."/>
            <person name="Jetten M.S.M."/>
            <person name="Mascher T."/>
            <person name="Medema M.H."/>
            <person name="Devos D.P."/>
            <person name="Kaster A.-K."/>
            <person name="Ovreas L."/>
            <person name="Rohde M."/>
            <person name="Galperin M.Y."/>
            <person name="Jogler C."/>
        </authorList>
    </citation>
    <scope>NUCLEOTIDE SEQUENCE [LARGE SCALE GENOMIC DNA]</scope>
    <source>
        <strain evidence="5 6">CA13</strain>
    </source>
</reference>
<accession>A0A5C5YY78</accession>
<protein>
    <submittedName>
        <fullName evidence="5">Xylose operon regulatory protein</fullName>
    </submittedName>
</protein>
<keyword evidence="6" id="KW-1185">Reference proteome</keyword>
<dbReference type="SUPFAM" id="SSF46689">
    <property type="entry name" value="Homeodomain-like"/>
    <property type="match status" value="1"/>
</dbReference>
<dbReference type="GO" id="GO:0000976">
    <property type="term" value="F:transcription cis-regulatory region binding"/>
    <property type="evidence" value="ECO:0007669"/>
    <property type="project" value="TreeGrafter"/>
</dbReference>
<keyword evidence="1" id="KW-0805">Transcription regulation</keyword>
<dbReference type="InterPro" id="IPR028082">
    <property type="entry name" value="Peripla_BP_I"/>
</dbReference>
<dbReference type="Proteomes" id="UP000315010">
    <property type="component" value="Unassembled WGS sequence"/>
</dbReference>
<evidence type="ECO:0000313" key="6">
    <source>
        <dbReference type="Proteomes" id="UP000315010"/>
    </source>
</evidence>
<dbReference type="GO" id="GO:0003700">
    <property type="term" value="F:DNA-binding transcription factor activity"/>
    <property type="evidence" value="ECO:0007669"/>
    <property type="project" value="InterPro"/>
</dbReference>
<evidence type="ECO:0000259" key="4">
    <source>
        <dbReference type="PROSITE" id="PS01124"/>
    </source>
</evidence>
<dbReference type="Pfam" id="PF13377">
    <property type="entry name" value="Peripla_BP_3"/>
    <property type="match status" value="1"/>
</dbReference>
<keyword evidence="2" id="KW-0238">DNA-binding</keyword>
<dbReference type="SUPFAM" id="SSF53822">
    <property type="entry name" value="Periplasmic binding protein-like I"/>
    <property type="match status" value="1"/>
</dbReference>
<dbReference type="InterPro" id="IPR046335">
    <property type="entry name" value="LacI/GalR-like_sensor"/>
</dbReference>
<dbReference type="Gene3D" id="1.10.10.60">
    <property type="entry name" value="Homeodomain-like"/>
    <property type="match status" value="1"/>
</dbReference>
<dbReference type="PANTHER" id="PTHR30146">
    <property type="entry name" value="LACI-RELATED TRANSCRIPTIONAL REPRESSOR"/>
    <property type="match status" value="1"/>
</dbReference>
<dbReference type="EMBL" id="SJPJ01000001">
    <property type="protein sequence ID" value="TWT80059.1"/>
    <property type="molecule type" value="Genomic_DNA"/>
</dbReference>
<sequence length="477" mass="53428">MIATLRRHSRFAADIVFPLMWFFARLFSGLPMSGPPACCCRLIRTDWKAITGSANEKRDAKEYRETMKMKPIRKLPQVLLLIESSRGYGRNCLMGIASYMRTHGHWQVLHLERGLQEKVPANVERQRFDGVIARMENAQIARSINRMGVPTVDLRGLFQPPGGVCYNTDPSACALMALEHFRQRGFRQLAYCGYPGVDFSDARCTAFKSLCESAGIPVYVFDAFAAKKSTKARQSKKSRSSATPRINTLAREAKGEMDEALIAKWLLTLPKPLGIFACNDMRGRQVLNAVRSTELRVPDHVAVLGVDDDEVICDLANPPLSSIQPDALRIGFEGAEMLDRLMAGETPDQETVLVPPVRVSIRTSTDVLAVDDMDLAEAIQFIRAHGCDGIGVQDVLEATSISRATLERRFREILDRSPREEIERVRIDRIRMLLAETNYGLEKIATMTSYRTAAHLVTAFRRIAGCTPGQYRSQFRG</sequence>
<dbReference type="InterPro" id="IPR054031">
    <property type="entry name" value="XylR_PBP1"/>
</dbReference>
<dbReference type="PANTHER" id="PTHR30146:SF24">
    <property type="entry name" value="XYLOSE OPERON REGULATORY PROTEIN"/>
    <property type="match status" value="1"/>
</dbReference>
<gene>
    <name evidence="5" type="primary">xylR_4</name>
    <name evidence="5" type="ORF">CA13_14720</name>
</gene>
<dbReference type="Gene3D" id="3.40.50.2300">
    <property type="match status" value="2"/>
</dbReference>
<feature type="domain" description="HTH araC/xylS-type" evidence="4">
    <location>
        <begin position="376"/>
        <end position="474"/>
    </location>
</feature>
<evidence type="ECO:0000256" key="1">
    <source>
        <dbReference type="ARBA" id="ARBA00023015"/>
    </source>
</evidence>
<comment type="caution">
    <text evidence="5">The sequence shown here is derived from an EMBL/GenBank/DDBJ whole genome shotgun (WGS) entry which is preliminary data.</text>
</comment>
<proteinExistence type="predicted"/>
<dbReference type="CDD" id="cd01543">
    <property type="entry name" value="PBP1_XylR"/>
    <property type="match status" value="1"/>
</dbReference>
<evidence type="ECO:0000313" key="5">
    <source>
        <dbReference type="EMBL" id="TWT80059.1"/>
    </source>
</evidence>
<dbReference type="InterPro" id="IPR009057">
    <property type="entry name" value="Homeodomain-like_sf"/>
</dbReference>
<dbReference type="Pfam" id="PF22177">
    <property type="entry name" value="PBP1_XylR"/>
    <property type="match status" value="1"/>
</dbReference>